<sequence>MGKKKGKEFTEYNGVVVYKKKSQRNFPREEGGVVLTRHQAFHFKSGHVLRHFYERHQLFERRQGRTPTKKEKRNNRNDGTVMVLRNQGYKYVLIEIRKPTKRTLMGAWMCPNAPAIIQAHIHKDNSPFTKQQRHSFK</sequence>
<keyword evidence="2" id="KW-1185">Reference proteome</keyword>
<proteinExistence type="predicted"/>
<name>A0ABQ9ZB04_9CRUS</name>
<protein>
    <submittedName>
        <fullName evidence="1">Uncharacterized protein</fullName>
    </submittedName>
</protein>
<dbReference type="Proteomes" id="UP001234178">
    <property type="component" value="Unassembled WGS sequence"/>
</dbReference>
<evidence type="ECO:0000313" key="1">
    <source>
        <dbReference type="EMBL" id="KAK4010084.1"/>
    </source>
</evidence>
<comment type="caution">
    <text evidence="1">The sequence shown here is derived from an EMBL/GenBank/DDBJ whole genome shotgun (WGS) entry which is preliminary data.</text>
</comment>
<dbReference type="EMBL" id="JAOYFB010000003">
    <property type="protein sequence ID" value="KAK4010084.1"/>
    <property type="molecule type" value="Genomic_DNA"/>
</dbReference>
<evidence type="ECO:0000313" key="2">
    <source>
        <dbReference type="Proteomes" id="UP001234178"/>
    </source>
</evidence>
<reference evidence="1 2" key="1">
    <citation type="journal article" date="2023" name="Nucleic Acids Res.">
        <title>The hologenome of Daphnia magna reveals possible DNA methylation and microbiome-mediated evolution of the host genome.</title>
        <authorList>
            <person name="Chaturvedi A."/>
            <person name="Li X."/>
            <person name="Dhandapani V."/>
            <person name="Marshall H."/>
            <person name="Kissane S."/>
            <person name="Cuenca-Cambronero M."/>
            <person name="Asole G."/>
            <person name="Calvet F."/>
            <person name="Ruiz-Romero M."/>
            <person name="Marangio P."/>
            <person name="Guigo R."/>
            <person name="Rago D."/>
            <person name="Mirbahai L."/>
            <person name="Eastwood N."/>
            <person name="Colbourne J.K."/>
            <person name="Zhou J."/>
            <person name="Mallon E."/>
            <person name="Orsini L."/>
        </authorList>
    </citation>
    <scope>NUCLEOTIDE SEQUENCE [LARGE SCALE GENOMIC DNA]</scope>
    <source>
        <strain evidence="1">LRV0_1</strain>
    </source>
</reference>
<accession>A0ABQ9ZB04</accession>
<organism evidence="1 2">
    <name type="scientific">Daphnia magna</name>
    <dbReference type="NCBI Taxonomy" id="35525"/>
    <lineage>
        <taxon>Eukaryota</taxon>
        <taxon>Metazoa</taxon>
        <taxon>Ecdysozoa</taxon>
        <taxon>Arthropoda</taxon>
        <taxon>Crustacea</taxon>
        <taxon>Branchiopoda</taxon>
        <taxon>Diplostraca</taxon>
        <taxon>Cladocera</taxon>
        <taxon>Anomopoda</taxon>
        <taxon>Daphniidae</taxon>
        <taxon>Daphnia</taxon>
    </lineage>
</organism>
<gene>
    <name evidence="1" type="ORF">OUZ56_019228</name>
</gene>